<comment type="pathway">
    <text evidence="2">Lipid metabolism.</text>
</comment>
<dbReference type="GO" id="GO:0006629">
    <property type="term" value="P:lipid metabolic process"/>
    <property type="evidence" value="ECO:0007669"/>
    <property type="project" value="UniProtKB-KW"/>
</dbReference>
<dbReference type="PANTHER" id="PTHR45197:SF1">
    <property type="entry name" value="SPHINGOLIPID C9-METHYLTRANSFERASE A-RELATED"/>
    <property type="match status" value="1"/>
</dbReference>
<evidence type="ECO:0000256" key="1">
    <source>
        <dbReference type="ARBA" id="ARBA00004141"/>
    </source>
</evidence>
<dbReference type="AlphaFoldDB" id="A0AA39TZ74"/>
<keyword evidence="9" id="KW-1133">Transmembrane helix</keyword>
<evidence type="ECO:0000256" key="12">
    <source>
        <dbReference type="SAM" id="SignalP"/>
    </source>
</evidence>
<evidence type="ECO:0000256" key="4">
    <source>
        <dbReference type="ARBA" id="ARBA00022516"/>
    </source>
</evidence>
<keyword evidence="11" id="KW-0472">Membrane</keyword>
<evidence type="ECO:0000313" key="13">
    <source>
        <dbReference type="EMBL" id="KAK0463635.1"/>
    </source>
</evidence>
<proteinExistence type="inferred from homology"/>
<comment type="similarity">
    <text evidence="3">Belongs to the CFA/CMAS family.</text>
</comment>
<evidence type="ECO:0000256" key="6">
    <source>
        <dbReference type="ARBA" id="ARBA00022679"/>
    </source>
</evidence>
<protein>
    <submittedName>
        <fullName evidence="13">Uncharacterized protein</fullName>
    </submittedName>
</protein>
<keyword evidence="14" id="KW-1185">Reference proteome</keyword>
<feature type="chain" id="PRO_5041409073" evidence="12">
    <location>
        <begin position="17"/>
        <end position="156"/>
    </location>
</feature>
<keyword evidence="10" id="KW-0443">Lipid metabolism</keyword>
<evidence type="ECO:0000256" key="5">
    <source>
        <dbReference type="ARBA" id="ARBA00022603"/>
    </source>
</evidence>
<sequence>MYLFLFVLSGVPSLVAYWALASMYGACKNLKVSISRGISKSRTRSSLGCTRERTKFPYRSSTMRTMTARMNSRVCPSLSCPILTFDFCTGDMFDILEQRHDWAKFSFTPELFKHVFTKLIPSHSREQEQDQVQDHYDRDDDFYGWYISPHLDLLTS</sequence>
<dbReference type="GO" id="GO:0016020">
    <property type="term" value="C:membrane"/>
    <property type="evidence" value="ECO:0007669"/>
    <property type="project" value="UniProtKB-SubCell"/>
</dbReference>
<dbReference type="Proteomes" id="UP001175211">
    <property type="component" value="Unassembled WGS sequence"/>
</dbReference>
<keyword evidence="5" id="KW-0489">Methyltransferase</keyword>
<reference evidence="13" key="1">
    <citation type="submission" date="2023-06" db="EMBL/GenBank/DDBJ databases">
        <authorList>
            <consortium name="Lawrence Berkeley National Laboratory"/>
            <person name="Ahrendt S."/>
            <person name="Sahu N."/>
            <person name="Indic B."/>
            <person name="Wong-Bajracharya J."/>
            <person name="Merenyi Z."/>
            <person name="Ke H.-M."/>
            <person name="Monk M."/>
            <person name="Kocsube S."/>
            <person name="Drula E."/>
            <person name="Lipzen A."/>
            <person name="Balint B."/>
            <person name="Henrissat B."/>
            <person name="Andreopoulos B."/>
            <person name="Martin F.M."/>
            <person name="Harder C.B."/>
            <person name="Rigling D."/>
            <person name="Ford K.L."/>
            <person name="Foster G.D."/>
            <person name="Pangilinan J."/>
            <person name="Papanicolaou A."/>
            <person name="Barry K."/>
            <person name="LaButti K."/>
            <person name="Viragh M."/>
            <person name="Koriabine M."/>
            <person name="Yan M."/>
            <person name="Riley R."/>
            <person name="Champramary S."/>
            <person name="Plett K.L."/>
            <person name="Tsai I.J."/>
            <person name="Slot J."/>
            <person name="Sipos G."/>
            <person name="Plett J."/>
            <person name="Nagy L.G."/>
            <person name="Grigoriev I.V."/>
        </authorList>
    </citation>
    <scope>NUCLEOTIDE SEQUENCE</scope>
    <source>
        <strain evidence="13">CCBAS 213</strain>
    </source>
</reference>
<comment type="subcellular location">
    <subcellularLocation>
        <location evidence="1">Membrane</location>
        <topology evidence="1">Multi-pass membrane protein</topology>
    </subcellularLocation>
</comment>
<evidence type="ECO:0000256" key="8">
    <source>
        <dbReference type="ARBA" id="ARBA00022692"/>
    </source>
</evidence>
<dbReference type="GO" id="GO:0008168">
    <property type="term" value="F:methyltransferase activity"/>
    <property type="evidence" value="ECO:0007669"/>
    <property type="project" value="UniProtKB-KW"/>
</dbReference>
<evidence type="ECO:0000256" key="7">
    <source>
        <dbReference type="ARBA" id="ARBA00022691"/>
    </source>
</evidence>
<keyword evidence="8" id="KW-0812">Transmembrane</keyword>
<comment type="caution">
    <text evidence="13">The sequence shown here is derived from an EMBL/GenBank/DDBJ whole genome shotgun (WGS) entry which is preliminary data.</text>
</comment>
<evidence type="ECO:0000313" key="14">
    <source>
        <dbReference type="Proteomes" id="UP001175211"/>
    </source>
</evidence>
<keyword evidence="6" id="KW-0808">Transferase</keyword>
<dbReference type="PANTHER" id="PTHR45197">
    <property type="entry name" value="SYNTHASE, PUTATIVE (AFU_ORTHOLOGUE AFUA_7G04190)-RELATED"/>
    <property type="match status" value="1"/>
</dbReference>
<evidence type="ECO:0000256" key="9">
    <source>
        <dbReference type="ARBA" id="ARBA00022989"/>
    </source>
</evidence>
<dbReference type="RefSeq" id="XP_060334945.1">
    <property type="nucleotide sequence ID" value="XM_060465827.1"/>
</dbReference>
<dbReference type="EMBL" id="JAUEPS010000007">
    <property type="protein sequence ID" value="KAK0463635.1"/>
    <property type="molecule type" value="Genomic_DNA"/>
</dbReference>
<accession>A0AA39TZ74</accession>
<organism evidence="13 14">
    <name type="scientific">Armillaria tabescens</name>
    <name type="common">Ringless honey mushroom</name>
    <name type="synonym">Agaricus tabescens</name>
    <dbReference type="NCBI Taxonomy" id="1929756"/>
    <lineage>
        <taxon>Eukaryota</taxon>
        <taxon>Fungi</taxon>
        <taxon>Dikarya</taxon>
        <taxon>Basidiomycota</taxon>
        <taxon>Agaricomycotina</taxon>
        <taxon>Agaricomycetes</taxon>
        <taxon>Agaricomycetidae</taxon>
        <taxon>Agaricales</taxon>
        <taxon>Marasmiineae</taxon>
        <taxon>Physalacriaceae</taxon>
        <taxon>Desarmillaria</taxon>
    </lineage>
</organism>
<dbReference type="GO" id="GO:0032259">
    <property type="term" value="P:methylation"/>
    <property type="evidence" value="ECO:0007669"/>
    <property type="project" value="UniProtKB-KW"/>
</dbReference>
<feature type="signal peptide" evidence="12">
    <location>
        <begin position="1"/>
        <end position="16"/>
    </location>
</feature>
<gene>
    <name evidence="13" type="ORF">EV420DRAFT_1100122</name>
</gene>
<evidence type="ECO:0000256" key="2">
    <source>
        <dbReference type="ARBA" id="ARBA00005189"/>
    </source>
</evidence>
<name>A0AA39TZ74_ARMTA</name>
<dbReference type="InterPro" id="IPR052290">
    <property type="entry name" value="Sphingo_C9-MT"/>
</dbReference>
<keyword evidence="4" id="KW-0444">Lipid biosynthesis</keyword>
<evidence type="ECO:0000256" key="10">
    <source>
        <dbReference type="ARBA" id="ARBA00023098"/>
    </source>
</evidence>
<dbReference type="GeneID" id="85349375"/>
<evidence type="ECO:0000256" key="11">
    <source>
        <dbReference type="ARBA" id="ARBA00023136"/>
    </source>
</evidence>
<keyword evidence="7" id="KW-0949">S-adenosyl-L-methionine</keyword>
<evidence type="ECO:0000256" key="3">
    <source>
        <dbReference type="ARBA" id="ARBA00010815"/>
    </source>
</evidence>
<keyword evidence="12" id="KW-0732">Signal</keyword>